<sequence>MADIAHARAPSLLRRLAAILYDLLLVAAVLFVAASLYTVAVQGLTGADLTQGLARLAFQLFLLAVILGYYLYFWTNGRQSLAMRTWRLLLLREDGTALELGDALRRIGFAILTLAPLGLGLWWMLFDPDRQTWYDRLAGTRTVLLQRRGKATDVPADPRQDAPEDPH</sequence>
<dbReference type="Pfam" id="PF06271">
    <property type="entry name" value="RDD"/>
    <property type="match status" value="1"/>
</dbReference>
<evidence type="ECO:0000313" key="9">
    <source>
        <dbReference type="Proteomes" id="UP001296776"/>
    </source>
</evidence>
<evidence type="ECO:0000256" key="5">
    <source>
        <dbReference type="ARBA" id="ARBA00023136"/>
    </source>
</evidence>
<evidence type="ECO:0000256" key="3">
    <source>
        <dbReference type="ARBA" id="ARBA00022692"/>
    </source>
</evidence>
<dbReference type="PANTHER" id="PTHR36115">
    <property type="entry name" value="PROLINE-RICH ANTIGEN HOMOLOG-RELATED"/>
    <property type="match status" value="1"/>
</dbReference>
<keyword evidence="3 6" id="KW-0812">Transmembrane</keyword>
<organism evidence="8 9">
    <name type="scientific">Halochromatium glycolicum</name>
    <dbReference type="NCBI Taxonomy" id="85075"/>
    <lineage>
        <taxon>Bacteria</taxon>
        <taxon>Pseudomonadati</taxon>
        <taxon>Pseudomonadota</taxon>
        <taxon>Gammaproteobacteria</taxon>
        <taxon>Chromatiales</taxon>
        <taxon>Chromatiaceae</taxon>
        <taxon>Halochromatium</taxon>
    </lineage>
</organism>
<keyword evidence="5 6" id="KW-0472">Membrane</keyword>
<feature type="transmembrane region" description="Helical" evidence="6">
    <location>
        <begin position="56"/>
        <end position="74"/>
    </location>
</feature>
<evidence type="ECO:0000256" key="4">
    <source>
        <dbReference type="ARBA" id="ARBA00022989"/>
    </source>
</evidence>
<comment type="caution">
    <text evidence="8">The sequence shown here is derived from an EMBL/GenBank/DDBJ whole genome shotgun (WGS) entry which is preliminary data.</text>
</comment>
<proteinExistence type="predicted"/>
<dbReference type="RefSeq" id="WP_200348635.1">
    <property type="nucleotide sequence ID" value="NZ_NRSJ01000067.1"/>
</dbReference>
<keyword evidence="9" id="KW-1185">Reference proteome</keyword>
<dbReference type="InterPro" id="IPR051791">
    <property type="entry name" value="Pra-immunoreactive"/>
</dbReference>
<evidence type="ECO:0000313" key="8">
    <source>
        <dbReference type="EMBL" id="MBK1707157.1"/>
    </source>
</evidence>
<dbReference type="EMBL" id="NRSJ01000067">
    <property type="protein sequence ID" value="MBK1707157.1"/>
    <property type="molecule type" value="Genomic_DNA"/>
</dbReference>
<evidence type="ECO:0000256" key="6">
    <source>
        <dbReference type="SAM" id="Phobius"/>
    </source>
</evidence>
<reference evidence="8" key="2">
    <citation type="journal article" date="2020" name="Microorganisms">
        <title>Osmotic Adaptation and Compatible Solute Biosynthesis of Phototrophic Bacteria as Revealed from Genome Analyses.</title>
        <authorList>
            <person name="Imhoff J.F."/>
            <person name="Rahn T."/>
            <person name="Kunzel S."/>
            <person name="Keller A."/>
            <person name="Neulinger S.C."/>
        </authorList>
    </citation>
    <scope>NUCLEOTIDE SEQUENCE</scope>
    <source>
        <strain evidence="8">DSM 11080</strain>
    </source>
</reference>
<evidence type="ECO:0000259" key="7">
    <source>
        <dbReference type="Pfam" id="PF06271"/>
    </source>
</evidence>
<evidence type="ECO:0000256" key="2">
    <source>
        <dbReference type="ARBA" id="ARBA00022475"/>
    </source>
</evidence>
<accession>A0AAJ0UAQ7</accession>
<protein>
    <recommendedName>
        <fullName evidence="7">RDD domain-containing protein</fullName>
    </recommendedName>
</protein>
<evidence type="ECO:0000256" key="1">
    <source>
        <dbReference type="ARBA" id="ARBA00004651"/>
    </source>
</evidence>
<comment type="subcellular location">
    <subcellularLocation>
        <location evidence="1">Cell membrane</location>
        <topology evidence="1">Multi-pass membrane protein</topology>
    </subcellularLocation>
</comment>
<name>A0AAJ0UAQ7_9GAMM</name>
<dbReference type="Proteomes" id="UP001296776">
    <property type="component" value="Unassembled WGS sequence"/>
</dbReference>
<keyword evidence="4 6" id="KW-1133">Transmembrane helix</keyword>
<dbReference type="PANTHER" id="PTHR36115:SF10">
    <property type="entry name" value="RDD DOMAIN-CONTAINING PROTEIN"/>
    <property type="match status" value="1"/>
</dbReference>
<gene>
    <name evidence="8" type="ORF">CKO40_22130</name>
</gene>
<feature type="domain" description="RDD" evidence="7">
    <location>
        <begin position="10"/>
        <end position="139"/>
    </location>
</feature>
<dbReference type="GO" id="GO:0005886">
    <property type="term" value="C:plasma membrane"/>
    <property type="evidence" value="ECO:0007669"/>
    <property type="project" value="UniProtKB-SubCell"/>
</dbReference>
<dbReference type="InterPro" id="IPR010432">
    <property type="entry name" value="RDD"/>
</dbReference>
<dbReference type="AlphaFoldDB" id="A0AAJ0UAQ7"/>
<feature type="transmembrane region" description="Helical" evidence="6">
    <location>
        <begin position="12"/>
        <end position="36"/>
    </location>
</feature>
<keyword evidence="2" id="KW-1003">Cell membrane</keyword>
<reference evidence="8" key="1">
    <citation type="submission" date="2017-08" db="EMBL/GenBank/DDBJ databases">
        <authorList>
            <person name="Imhoff J.F."/>
            <person name="Rahn T."/>
            <person name="Kuenzel S."/>
            <person name="Neulinger S.C."/>
        </authorList>
    </citation>
    <scope>NUCLEOTIDE SEQUENCE</scope>
    <source>
        <strain evidence="8">DSM 11080</strain>
    </source>
</reference>
<feature type="transmembrane region" description="Helical" evidence="6">
    <location>
        <begin position="107"/>
        <end position="126"/>
    </location>
</feature>